<dbReference type="STRING" id="512565.AMIS_2690"/>
<dbReference type="KEGG" id="ams:AMIS_2690"/>
<dbReference type="AlphaFoldDB" id="I0GXK2"/>
<evidence type="ECO:0000313" key="3">
    <source>
        <dbReference type="Proteomes" id="UP000007882"/>
    </source>
</evidence>
<accession>I0GXK2</accession>
<dbReference type="HOGENOM" id="CLU_2730896_0_0_11"/>
<gene>
    <name evidence="2" type="ordered locus">AMIS_2690</name>
</gene>
<organism evidence="2 3">
    <name type="scientific">Actinoplanes missouriensis (strain ATCC 14538 / DSM 43046 / CBS 188.64 / JCM 3121 / NBRC 102363 / NCIMB 12654 / NRRL B-3342 / UNCC 431)</name>
    <dbReference type="NCBI Taxonomy" id="512565"/>
    <lineage>
        <taxon>Bacteria</taxon>
        <taxon>Bacillati</taxon>
        <taxon>Actinomycetota</taxon>
        <taxon>Actinomycetes</taxon>
        <taxon>Micromonosporales</taxon>
        <taxon>Micromonosporaceae</taxon>
        <taxon>Actinoplanes</taxon>
    </lineage>
</organism>
<name>I0GXK2_ACTM4</name>
<proteinExistence type="predicted"/>
<keyword evidence="3" id="KW-1185">Reference proteome</keyword>
<protein>
    <submittedName>
        <fullName evidence="2">Uncharacterized protein</fullName>
    </submittedName>
</protein>
<dbReference type="Proteomes" id="UP000007882">
    <property type="component" value="Chromosome"/>
</dbReference>
<evidence type="ECO:0000313" key="2">
    <source>
        <dbReference type="EMBL" id="BAL85489.1"/>
    </source>
</evidence>
<reference evidence="2 3" key="1">
    <citation type="submission" date="2012-02" db="EMBL/GenBank/DDBJ databases">
        <title>Complete genome sequence of Actinoplanes missouriensis 431 (= NBRC 102363).</title>
        <authorList>
            <person name="Ohnishi Y."/>
            <person name="Ishikawa J."/>
            <person name="Sekine M."/>
            <person name="Hosoyama A."/>
            <person name="Harada T."/>
            <person name="Narita H."/>
            <person name="Hata T."/>
            <person name="Konno Y."/>
            <person name="Tutikane K."/>
            <person name="Fujita N."/>
            <person name="Horinouchi S."/>
            <person name="Hayakawa M."/>
        </authorList>
    </citation>
    <scope>NUCLEOTIDE SEQUENCE [LARGE SCALE GENOMIC DNA]</scope>
    <source>
        <strain evidence="3">ATCC 14538 / DSM 43046 / CBS 188.64 / JCM 3121 / NBRC 102363 / NCIMB 12654 / NRRL B-3342 / UNCC 431</strain>
    </source>
</reference>
<dbReference type="EMBL" id="AP012319">
    <property type="protein sequence ID" value="BAL85489.1"/>
    <property type="molecule type" value="Genomic_DNA"/>
</dbReference>
<dbReference type="PATRIC" id="fig|512565.3.peg.269"/>
<sequence length="71" mass="8156">MTPKPTQLVLRGPKRTSEAVPHDFDEDSPGVCRCRLIRAHRLHDASRVAEHRAAVQAQHDEHLRRLGERED</sequence>
<feature type="region of interest" description="Disordered" evidence="1">
    <location>
        <begin position="1"/>
        <end position="25"/>
    </location>
</feature>
<evidence type="ECO:0000256" key="1">
    <source>
        <dbReference type="SAM" id="MobiDB-lite"/>
    </source>
</evidence>